<dbReference type="Gramene" id="TraesSTA7A03G03932320.1">
    <property type="protein sequence ID" value="TraesSTA7A03G03932320.1.CDS1"/>
    <property type="gene ID" value="TraesSTA7A03G03932320"/>
</dbReference>
<dbReference type="GO" id="GO:0016020">
    <property type="term" value="C:membrane"/>
    <property type="evidence" value="ECO:0007669"/>
    <property type="project" value="InterPro"/>
</dbReference>
<dbReference type="GO" id="GO:0006633">
    <property type="term" value="P:fatty acid biosynthetic process"/>
    <property type="evidence" value="ECO:0007669"/>
    <property type="project" value="InterPro"/>
</dbReference>
<dbReference type="SUPFAM" id="SSF53901">
    <property type="entry name" value="Thiolase-like"/>
    <property type="match status" value="1"/>
</dbReference>
<dbReference type="Gramene" id="TraesCS7A03G0773200.1">
    <property type="protein sequence ID" value="TraesCS7A03G0773200.1.CDS1"/>
    <property type="gene ID" value="TraesCS7A03G0773200"/>
</dbReference>
<dbReference type="Pfam" id="PF08392">
    <property type="entry name" value="FAE1_CUT1_RppA"/>
    <property type="match status" value="1"/>
</dbReference>
<keyword evidence="4" id="KW-1185">Reference proteome</keyword>
<keyword evidence="1" id="KW-0808">Transferase</keyword>
<dbReference type="PaxDb" id="4565-Traes_7AL_AC25983D1.1"/>
<dbReference type="Gramene" id="TraesJAG7A03G03918870.1">
    <property type="protein sequence ID" value="TraesJAG7A03G03918870.1.CDS1"/>
    <property type="gene ID" value="TraesJAG7A03G03918870"/>
</dbReference>
<reference evidence="3" key="1">
    <citation type="submission" date="2018-08" db="EMBL/GenBank/DDBJ databases">
        <authorList>
            <person name="Rossello M."/>
        </authorList>
    </citation>
    <scope>NUCLEOTIDE SEQUENCE [LARGE SCALE GENOMIC DNA]</scope>
    <source>
        <strain evidence="3">cv. Chinese Spring</strain>
    </source>
</reference>
<organism evidence="3">
    <name type="scientific">Triticum aestivum</name>
    <name type="common">Wheat</name>
    <dbReference type="NCBI Taxonomy" id="4565"/>
    <lineage>
        <taxon>Eukaryota</taxon>
        <taxon>Viridiplantae</taxon>
        <taxon>Streptophyta</taxon>
        <taxon>Embryophyta</taxon>
        <taxon>Tracheophyta</taxon>
        <taxon>Spermatophyta</taxon>
        <taxon>Magnoliopsida</taxon>
        <taxon>Liliopsida</taxon>
        <taxon>Poales</taxon>
        <taxon>Poaceae</taxon>
        <taxon>BOP clade</taxon>
        <taxon>Pooideae</taxon>
        <taxon>Triticodae</taxon>
        <taxon>Triticeae</taxon>
        <taxon>Triticinae</taxon>
        <taxon>Triticum</taxon>
    </lineage>
</organism>
<proteinExistence type="predicted"/>
<dbReference type="Gramene" id="TraesSYM7A03G03890160.1">
    <property type="protein sequence ID" value="TraesSYM7A03G03890160.1.CDS1"/>
    <property type="gene ID" value="TraesSYM7A03G03890160"/>
</dbReference>
<dbReference type="STRING" id="4565.A0A3B6RKG3"/>
<dbReference type="Proteomes" id="UP000019116">
    <property type="component" value="Chromosome 7A"/>
</dbReference>
<dbReference type="PANTHER" id="PTHR31561">
    <property type="entry name" value="3-KETOACYL-COA SYNTHASE"/>
    <property type="match status" value="1"/>
</dbReference>
<evidence type="ECO:0000313" key="3">
    <source>
        <dbReference type="EnsemblPlants" id="TraesCS7A02G314200.1.cds1"/>
    </source>
</evidence>
<sequence length="144" mass="16373">MHIFLAAFLPAAVVVLYLKMRPRFVYLVDYACFRTKPSHRVPFGTFLKHAKLVTFIEGASIDKRIIRFMTRLLERSGLGKETCLSPAHHFILPYQNLEASHEDVELVIFSAIDDLLAQTSISPDAIDFLVVNCSLFVPIPFFTD</sequence>
<accession>A0A3B6RKG3</accession>
<dbReference type="Gramene" id="TraesMAC7A03G03936160.1">
    <property type="protein sequence ID" value="TraesMAC7A03G03936160.1.CDS1"/>
    <property type="gene ID" value="TraesMAC7A03G03936160"/>
</dbReference>
<protein>
    <recommendedName>
        <fullName evidence="2">FAE domain-containing protein</fullName>
    </recommendedName>
</protein>
<dbReference type="Gramene" id="TraesWEE_scaffold_002970_01G000400.1">
    <property type="protein sequence ID" value="TraesWEE_scaffold_002970_01G000400.1"/>
    <property type="gene ID" value="TraesWEE_scaffold_002970_01G000400"/>
</dbReference>
<dbReference type="Gene3D" id="3.40.47.10">
    <property type="match status" value="1"/>
</dbReference>
<feature type="domain" description="FAE" evidence="2">
    <location>
        <begin position="17"/>
        <end position="143"/>
    </location>
</feature>
<dbReference type="Gramene" id="TraesJUL7A03G03973460.1">
    <property type="protein sequence ID" value="TraesJUL7A03G03973460.1.CDS1"/>
    <property type="gene ID" value="TraesJUL7A03G03973460"/>
</dbReference>
<dbReference type="InterPro" id="IPR013601">
    <property type="entry name" value="FAE1_typ3_polyketide_synth"/>
</dbReference>
<dbReference type="Gramene" id="TraesCS7A02G314200.1">
    <property type="protein sequence ID" value="TraesCS7A02G314200.1.cds1"/>
    <property type="gene ID" value="TraesCS7A02G314200"/>
</dbReference>
<dbReference type="EnsemblPlants" id="TraesCS7A02G314200.1">
    <property type="protein sequence ID" value="TraesCS7A02G314200.1.cds1"/>
    <property type="gene ID" value="TraesCS7A02G314200"/>
</dbReference>
<evidence type="ECO:0000259" key="2">
    <source>
        <dbReference type="Pfam" id="PF08392"/>
    </source>
</evidence>
<dbReference type="Gramene" id="TraesLAC7A03G03890210.1">
    <property type="protein sequence ID" value="TraesLAC7A03G03890210.1.CDS1"/>
    <property type="gene ID" value="TraesLAC7A03G03890210"/>
</dbReference>
<dbReference type="Gramene" id="TraesRN7A0100753300.1">
    <property type="protein sequence ID" value="TraesRN7A0100753300.1"/>
    <property type="gene ID" value="TraesRN7A0100753300"/>
</dbReference>
<dbReference type="InterPro" id="IPR012392">
    <property type="entry name" value="3-ktacl-CoA_syn"/>
</dbReference>
<dbReference type="Gramene" id="TraesCLE_scaffold_042385_01G000400.1">
    <property type="protein sequence ID" value="TraesCLE_scaffold_042385_01G000400.1"/>
    <property type="gene ID" value="TraesCLE_scaffold_042385_01G000400"/>
</dbReference>
<dbReference type="AlphaFoldDB" id="A0A3B6RKG3"/>
<name>A0A3B6RKG3_WHEAT</name>
<dbReference type="OrthoDB" id="694350at2759"/>
<dbReference type="OMA" id="STECWIN"/>
<dbReference type="Gramene" id="TraesCAD_scaffold_001746_01G000300.1">
    <property type="protein sequence ID" value="TraesCAD_scaffold_001746_01G000300.1"/>
    <property type="gene ID" value="TraesCAD_scaffold_001746_01G000300"/>
</dbReference>
<evidence type="ECO:0000313" key="4">
    <source>
        <dbReference type="Proteomes" id="UP000019116"/>
    </source>
</evidence>
<dbReference type="Gramene" id="TraesARI7A03G03910020.1">
    <property type="protein sequence ID" value="TraesARI7A03G03910020.1.CDS1"/>
    <property type="gene ID" value="TraesARI7A03G03910020"/>
</dbReference>
<dbReference type="GO" id="GO:0016747">
    <property type="term" value="F:acyltransferase activity, transferring groups other than amino-acyl groups"/>
    <property type="evidence" value="ECO:0007669"/>
    <property type="project" value="InterPro"/>
</dbReference>
<reference evidence="3" key="2">
    <citation type="submission" date="2018-10" db="UniProtKB">
        <authorList>
            <consortium name="EnsemblPlants"/>
        </authorList>
    </citation>
    <scope>IDENTIFICATION</scope>
</reference>
<evidence type="ECO:0000256" key="1">
    <source>
        <dbReference type="ARBA" id="ARBA00023315"/>
    </source>
</evidence>
<dbReference type="Gramene" id="TraesROB_scaffold_005683_01G000400.1">
    <property type="protein sequence ID" value="TraesROB_scaffold_005683_01G000400.1"/>
    <property type="gene ID" value="TraesROB_scaffold_005683_01G000400"/>
</dbReference>
<dbReference type="InterPro" id="IPR016039">
    <property type="entry name" value="Thiolase-like"/>
</dbReference>
<keyword evidence="1" id="KW-0012">Acyltransferase</keyword>
<dbReference type="Gramene" id="TraesKAR7A01G0288130.1">
    <property type="protein sequence ID" value="cds.TraesKAR7A01G0288130.1"/>
    <property type="gene ID" value="TraesKAR7A01G0288130"/>
</dbReference>